<dbReference type="Pfam" id="PF01497">
    <property type="entry name" value="Peripla_BP_2"/>
    <property type="match status" value="1"/>
</dbReference>
<dbReference type="SUPFAM" id="SSF53807">
    <property type="entry name" value="Helical backbone' metal receptor"/>
    <property type="match status" value="1"/>
</dbReference>
<accession>A0ABN2JXN9</accession>
<dbReference type="Proteomes" id="UP001501057">
    <property type="component" value="Unassembled WGS sequence"/>
</dbReference>
<evidence type="ECO:0000313" key="5">
    <source>
        <dbReference type="Proteomes" id="UP001501057"/>
    </source>
</evidence>
<comment type="similarity">
    <text evidence="1">Belongs to the bacterial solute-binding protein 8 family.</text>
</comment>
<evidence type="ECO:0000256" key="2">
    <source>
        <dbReference type="SAM" id="SignalP"/>
    </source>
</evidence>
<organism evidence="4 5">
    <name type="scientific">Aeromicrobium alkaliterrae</name>
    <dbReference type="NCBI Taxonomy" id="302168"/>
    <lineage>
        <taxon>Bacteria</taxon>
        <taxon>Bacillati</taxon>
        <taxon>Actinomycetota</taxon>
        <taxon>Actinomycetes</taxon>
        <taxon>Propionibacteriales</taxon>
        <taxon>Nocardioidaceae</taxon>
        <taxon>Aeromicrobium</taxon>
    </lineage>
</organism>
<dbReference type="InterPro" id="IPR002491">
    <property type="entry name" value="ABC_transptr_periplasmic_BD"/>
</dbReference>
<protein>
    <submittedName>
        <fullName evidence="4">ABC transporter substrate-binding protein</fullName>
    </submittedName>
</protein>
<evidence type="ECO:0000313" key="4">
    <source>
        <dbReference type="EMBL" id="GAA1742758.1"/>
    </source>
</evidence>
<gene>
    <name evidence="4" type="ORF">GCM10009710_23590</name>
</gene>
<dbReference type="PANTHER" id="PTHR30535">
    <property type="entry name" value="VITAMIN B12-BINDING PROTEIN"/>
    <property type="match status" value="1"/>
</dbReference>
<feature type="signal peptide" evidence="2">
    <location>
        <begin position="1"/>
        <end position="30"/>
    </location>
</feature>
<dbReference type="RefSeq" id="WP_344201735.1">
    <property type="nucleotide sequence ID" value="NZ_BAAAME010000004.1"/>
</dbReference>
<keyword evidence="5" id="KW-1185">Reference proteome</keyword>
<dbReference type="InterPro" id="IPR050902">
    <property type="entry name" value="ABC_Transporter_SBP"/>
</dbReference>
<dbReference type="PROSITE" id="PS50983">
    <property type="entry name" value="FE_B12_PBP"/>
    <property type="match status" value="1"/>
</dbReference>
<evidence type="ECO:0000259" key="3">
    <source>
        <dbReference type="PROSITE" id="PS50983"/>
    </source>
</evidence>
<sequence>MALPTPARVRRAAAALTAGAVLLLAACGGAAESETEDAAGPVSVENCGEETSYDATAERIVATSNSANIGTLLRVGALDQIAAMSLSVGNDAILNELYDVDVTDVPRLKSPISLESVVGADPDLLIGSYSGLFSGSSGVTREAAADQGVPTYVISDSCRQDPADPASKLGTMSPWDAVRADIVNYGELTGNTAEAEAALAEFDERLAALEAAPQGDSAPQVLLFDSATTDVYTSGRNGPPQGVIEAAGAENVFAAEDTTWFRASWESVATSEPDVIVVMDYRSDNPNEVKEKLTTIRTNAALKDTEAVREDRIIVLPLVLFTSGYPNIEAAEQLRAGLEALGLLPETDITGTLDLS</sequence>
<evidence type="ECO:0000256" key="1">
    <source>
        <dbReference type="ARBA" id="ARBA00008814"/>
    </source>
</evidence>
<comment type="caution">
    <text evidence="4">The sequence shown here is derived from an EMBL/GenBank/DDBJ whole genome shotgun (WGS) entry which is preliminary data.</text>
</comment>
<feature type="chain" id="PRO_5046458326" evidence="2">
    <location>
        <begin position="31"/>
        <end position="356"/>
    </location>
</feature>
<reference evidence="4 5" key="1">
    <citation type="journal article" date="2019" name="Int. J. Syst. Evol. Microbiol.">
        <title>The Global Catalogue of Microorganisms (GCM) 10K type strain sequencing project: providing services to taxonomists for standard genome sequencing and annotation.</title>
        <authorList>
            <consortium name="The Broad Institute Genomics Platform"/>
            <consortium name="The Broad Institute Genome Sequencing Center for Infectious Disease"/>
            <person name="Wu L."/>
            <person name="Ma J."/>
        </authorList>
    </citation>
    <scope>NUCLEOTIDE SEQUENCE [LARGE SCALE GENOMIC DNA]</scope>
    <source>
        <strain evidence="4 5">JCM 13518</strain>
    </source>
</reference>
<dbReference type="PANTHER" id="PTHR30535:SF7">
    <property type="entry name" value="IRON(III) DICITRATE-BINDING PROTEIN"/>
    <property type="match status" value="1"/>
</dbReference>
<proteinExistence type="inferred from homology"/>
<name>A0ABN2JXN9_9ACTN</name>
<feature type="domain" description="Fe/B12 periplasmic-binding" evidence="3">
    <location>
        <begin position="60"/>
        <end position="349"/>
    </location>
</feature>
<dbReference type="EMBL" id="BAAAME010000004">
    <property type="protein sequence ID" value="GAA1742758.1"/>
    <property type="molecule type" value="Genomic_DNA"/>
</dbReference>
<dbReference type="Gene3D" id="3.40.50.1980">
    <property type="entry name" value="Nitrogenase molybdenum iron protein domain"/>
    <property type="match status" value="2"/>
</dbReference>
<keyword evidence="2" id="KW-0732">Signal</keyword>